<dbReference type="AlphaFoldDB" id="A0A085NA57"/>
<name>A0A085NA57_9BILA</name>
<sequence length="132" mass="14850">MEKAVRQRIREGHATWSVLTVRGAWLDPGRFYCSTPTWLPVSVRAHSYASGPFFRRNTTTALFPRNNAAAEGVRNGSPMIANGGFKKEEKAIKDVTLGGGKLDRWPVRRHRILQRCDASFTMESIKTCLSNK</sequence>
<gene>
    <name evidence="1" type="ORF">M514_21383</name>
</gene>
<proteinExistence type="predicted"/>
<accession>A0A085NA57</accession>
<evidence type="ECO:0000313" key="1">
    <source>
        <dbReference type="EMBL" id="KFD66353.1"/>
    </source>
</evidence>
<reference evidence="1" key="1">
    <citation type="journal article" date="2014" name="Nat. Genet.">
        <title>Genome and transcriptome of the porcine whipworm Trichuris suis.</title>
        <authorList>
            <person name="Jex A.R."/>
            <person name="Nejsum P."/>
            <person name="Schwarz E.M."/>
            <person name="Hu L."/>
            <person name="Young N.D."/>
            <person name="Hall R.S."/>
            <person name="Korhonen P.K."/>
            <person name="Liao S."/>
            <person name="Thamsborg S."/>
            <person name="Xia J."/>
            <person name="Xu P."/>
            <person name="Wang S."/>
            <person name="Scheerlinck J.P."/>
            <person name="Hofmann A."/>
            <person name="Sternberg P.W."/>
            <person name="Wang J."/>
            <person name="Gasser R.B."/>
        </authorList>
    </citation>
    <scope>NUCLEOTIDE SEQUENCE [LARGE SCALE GENOMIC DNA]</scope>
    <source>
        <strain evidence="1">DCEP-RM93F</strain>
    </source>
</reference>
<protein>
    <submittedName>
        <fullName evidence="1">Uncharacterized protein</fullName>
    </submittedName>
</protein>
<organism evidence="1">
    <name type="scientific">Trichuris suis</name>
    <name type="common">pig whipworm</name>
    <dbReference type="NCBI Taxonomy" id="68888"/>
    <lineage>
        <taxon>Eukaryota</taxon>
        <taxon>Metazoa</taxon>
        <taxon>Ecdysozoa</taxon>
        <taxon>Nematoda</taxon>
        <taxon>Enoplea</taxon>
        <taxon>Dorylaimia</taxon>
        <taxon>Trichinellida</taxon>
        <taxon>Trichuridae</taxon>
        <taxon>Trichuris</taxon>
    </lineage>
</organism>
<dbReference type="Proteomes" id="UP000030758">
    <property type="component" value="Unassembled WGS sequence"/>
</dbReference>
<dbReference type="EMBL" id="KL367525">
    <property type="protein sequence ID" value="KFD66353.1"/>
    <property type="molecule type" value="Genomic_DNA"/>
</dbReference>